<organism evidence="1">
    <name type="scientific">uncultured organism</name>
    <dbReference type="NCBI Taxonomy" id="155900"/>
    <lineage>
        <taxon>unclassified sequences</taxon>
        <taxon>environmental samples</taxon>
    </lineage>
</organism>
<feature type="non-terminal residue" evidence="1">
    <location>
        <position position="1"/>
    </location>
</feature>
<dbReference type="AlphaFoldDB" id="A0A0B4P4D5"/>
<feature type="non-terminal residue" evidence="1">
    <location>
        <position position="93"/>
    </location>
</feature>
<accession>A0A0B4P4D5</accession>
<dbReference type="GO" id="GO:0051213">
    <property type="term" value="F:dioxygenase activity"/>
    <property type="evidence" value="ECO:0007669"/>
    <property type="project" value="UniProtKB-KW"/>
</dbReference>
<proteinExistence type="predicted"/>
<protein>
    <submittedName>
        <fullName evidence="1">Polyaromatic hydrocarbon dioxygenase small subunit 1</fullName>
    </submittedName>
</protein>
<reference evidence="1" key="1">
    <citation type="submission" date="2014-04" db="EMBL/GenBank/DDBJ databases">
        <authorList>
            <person name="Singh N."/>
            <person name="Lohan S."/>
            <person name="Panchal S."/>
            <person name="Jaryal R."/>
            <person name="Singh K."/>
            <person name="Kaushik C.P."/>
            <person name="Thakur P."/>
        </authorList>
    </citation>
    <scope>NUCLEOTIDE SEQUENCE</scope>
</reference>
<sequence length="93" mass="10209">NIILSHANCGINWIRKTGAIVQRCALLVSSQKSRLQWTKMETKIASRSLQPHCSPSTTRPSSRCILCHSGAIGGRAGNFVRIRLFNGECESTP</sequence>
<name>A0A0B4P4D5_9ZZZZ</name>
<keyword evidence="1" id="KW-0560">Oxidoreductase</keyword>
<dbReference type="EMBL" id="KM113778">
    <property type="protein sequence ID" value="AIN43750.1"/>
    <property type="molecule type" value="Genomic_DNA"/>
</dbReference>
<keyword evidence="1" id="KW-0223">Dioxygenase</keyword>
<evidence type="ECO:0000313" key="1">
    <source>
        <dbReference type="EMBL" id="AIN43750.1"/>
    </source>
</evidence>